<comment type="similarity">
    <text evidence="1">Belongs to the ABC transporter superfamily.</text>
</comment>
<sequence length="327" mass="34194">MLTSIIETDTSAASITTDGLLRQFGSLTALDRVTVTLPRGGVVGLLGPNGSGKSTLIRILLGLIPPTSGQATVLGHPTTKPARYAGDVGALIEAPSFVPGLSARKNLLSLARLRGLPTTRVAEVIRIVGLEGRENESVRRFSLGMKQRLGIAAALLPDPALLILDEPTNGLDPAGIVEIRQLLKTLAAEGRTVVVSSHLLAEIQAACDYLVIIRFGELMFSGPMGELLDKAGARIEVAPEHPADVDRLRVALAAAGWSLEDDSLVVHGSPADAAALNRAAHEAGITLSRLTPINESLEDVFLEMTAAPTRDPVAASQGARKKASTNA</sequence>
<proteinExistence type="inferred from homology"/>
<dbReference type="Gene3D" id="3.40.50.300">
    <property type="entry name" value="P-loop containing nucleotide triphosphate hydrolases"/>
    <property type="match status" value="1"/>
</dbReference>
<dbReference type="InterPro" id="IPR017871">
    <property type="entry name" value="ABC_transporter-like_CS"/>
</dbReference>
<dbReference type="EMBL" id="SOHA01000040">
    <property type="protein sequence ID" value="TFD27049.1"/>
    <property type="molecule type" value="Genomic_DNA"/>
</dbReference>
<dbReference type="AlphaFoldDB" id="A0A4Y8JRT6"/>
<dbReference type="SUPFAM" id="SSF52540">
    <property type="entry name" value="P-loop containing nucleoside triphosphate hydrolases"/>
    <property type="match status" value="1"/>
</dbReference>
<reference evidence="7 8" key="1">
    <citation type="submission" date="2019-03" db="EMBL/GenBank/DDBJ databases">
        <title>Genomics of glacier-inhabiting Cryobacterium strains.</title>
        <authorList>
            <person name="Liu Q."/>
            <person name="Xin Y.-H."/>
        </authorList>
    </citation>
    <scope>NUCLEOTIDE SEQUENCE [LARGE SCALE GENOMIC DNA]</scope>
    <source>
        <strain evidence="7 8">TMT1-51</strain>
    </source>
</reference>
<feature type="domain" description="ABC transporter" evidence="6">
    <location>
        <begin position="15"/>
        <end position="240"/>
    </location>
</feature>
<evidence type="ECO:0000256" key="5">
    <source>
        <dbReference type="SAM" id="MobiDB-lite"/>
    </source>
</evidence>
<dbReference type="SMART" id="SM00382">
    <property type="entry name" value="AAA"/>
    <property type="match status" value="1"/>
</dbReference>
<dbReference type="GO" id="GO:0005524">
    <property type="term" value="F:ATP binding"/>
    <property type="evidence" value="ECO:0007669"/>
    <property type="project" value="UniProtKB-KW"/>
</dbReference>
<dbReference type="GO" id="GO:0016887">
    <property type="term" value="F:ATP hydrolysis activity"/>
    <property type="evidence" value="ECO:0007669"/>
    <property type="project" value="InterPro"/>
</dbReference>
<dbReference type="InterPro" id="IPR003439">
    <property type="entry name" value="ABC_transporter-like_ATP-bd"/>
</dbReference>
<evidence type="ECO:0000313" key="7">
    <source>
        <dbReference type="EMBL" id="TFD27049.1"/>
    </source>
</evidence>
<evidence type="ECO:0000256" key="3">
    <source>
        <dbReference type="ARBA" id="ARBA00022741"/>
    </source>
</evidence>
<keyword evidence="4 7" id="KW-0067">ATP-binding</keyword>
<evidence type="ECO:0000256" key="2">
    <source>
        <dbReference type="ARBA" id="ARBA00022448"/>
    </source>
</evidence>
<dbReference type="InterPro" id="IPR003593">
    <property type="entry name" value="AAA+_ATPase"/>
</dbReference>
<dbReference type="PROSITE" id="PS00211">
    <property type="entry name" value="ABC_TRANSPORTER_1"/>
    <property type="match status" value="1"/>
</dbReference>
<feature type="region of interest" description="Disordered" evidence="5">
    <location>
        <begin position="308"/>
        <end position="327"/>
    </location>
</feature>
<protein>
    <submittedName>
        <fullName evidence="7">ATP-binding cassette domain-containing protein</fullName>
    </submittedName>
</protein>
<dbReference type="OrthoDB" id="9804819at2"/>
<name>A0A4Y8JRT6_9MICO</name>
<comment type="caution">
    <text evidence="7">The sequence shown here is derived from an EMBL/GenBank/DDBJ whole genome shotgun (WGS) entry which is preliminary data.</text>
</comment>
<dbReference type="Pfam" id="PF00005">
    <property type="entry name" value="ABC_tran"/>
    <property type="match status" value="1"/>
</dbReference>
<evidence type="ECO:0000313" key="8">
    <source>
        <dbReference type="Proteomes" id="UP000297472"/>
    </source>
</evidence>
<evidence type="ECO:0000259" key="6">
    <source>
        <dbReference type="PROSITE" id="PS50893"/>
    </source>
</evidence>
<evidence type="ECO:0000256" key="1">
    <source>
        <dbReference type="ARBA" id="ARBA00005417"/>
    </source>
</evidence>
<dbReference type="InterPro" id="IPR027417">
    <property type="entry name" value="P-loop_NTPase"/>
</dbReference>
<gene>
    <name evidence="7" type="ORF">E3T49_14285</name>
</gene>
<dbReference type="Proteomes" id="UP000297472">
    <property type="component" value="Unassembled WGS sequence"/>
</dbReference>
<keyword evidence="8" id="KW-1185">Reference proteome</keyword>
<dbReference type="PROSITE" id="PS50893">
    <property type="entry name" value="ABC_TRANSPORTER_2"/>
    <property type="match status" value="1"/>
</dbReference>
<keyword evidence="2" id="KW-0813">Transport</keyword>
<dbReference type="PANTHER" id="PTHR43335">
    <property type="entry name" value="ABC TRANSPORTER, ATP-BINDING PROTEIN"/>
    <property type="match status" value="1"/>
</dbReference>
<dbReference type="RefSeq" id="WP_134425576.1">
    <property type="nucleotide sequence ID" value="NZ_SOHA01000040.1"/>
</dbReference>
<evidence type="ECO:0000256" key="4">
    <source>
        <dbReference type="ARBA" id="ARBA00022840"/>
    </source>
</evidence>
<dbReference type="PANTHER" id="PTHR43335:SF4">
    <property type="entry name" value="ABC TRANSPORTER, ATP-BINDING PROTEIN"/>
    <property type="match status" value="1"/>
</dbReference>
<accession>A0A4Y8JRT6</accession>
<organism evidence="7 8">
    <name type="scientific">Cryobacterium cryoconiti</name>
    <dbReference type="NCBI Taxonomy" id="1259239"/>
    <lineage>
        <taxon>Bacteria</taxon>
        <taxon>Bacillati</taxon>
        <taxon>Actinomycetota</taxon>
        <taxon>Actinomycetes</taxon>
        <taxon>Micrococcales</taxon>
        <taxon>Microbacteriaceae</taxon>
        <taxon>Cryobacterium</taxon>
    </lineage>
</organism>
<keyword evidence="3" id="KW-0547">Nucleotide-binding</keyword>